<organism evidence="7 8">
    <name type="scientific">Actinomadura namibiensis</name>
    <dbReference type="NCBI Taxonomy" id="182080"/>
    <lineage>
        <taxon>Bacteria</taxon>
        <taxon>Bacillati</taxon>
        <taxon>Actinomycetota</taxon>
        <taxon>Actinomycetes</taxon>
        <taxon>Streptosporangiales</taxon>
        <taxon>Thermomonosporaceae</taxon>
        <taxon>Actinomadura</taxon>
    </lineage>
</organism>
<evidence type="ECO:0000259" key="6">
    <source>
        <dbReference type="Pfam" id="PF14759"/>
    </source>
</evidence>
<protein>
    <submittedName>
        <fullName evidence="7">NADPH-dependent 2,4-dienoyl-CoA reductase/sulfur reductase-like enzyme</fullName>
    </submittedName>
</protein>
<dbReference type="RefSeq" id="WP_182844887.1">
    <property type="nucleotide sequence ID" value="NZ_JACJIA010000005.1"/>
</dbReference>
<dbReference type="Gene3D" id="3.30.390.30">
    <property type="match status" value="1"/>
</dbReference>
<feature type="domain" description="FAD/NAD(P)-binding" evidence="5">
    <location>
        <begin position="4"/>
        <end position="280"/>
    </location>
</feature>
<evidence type="ECO:0000256" key="2">
    <source>
        <dbReference type="ARBA" id="ARBA00022630"/>
    </source>
</evidence>
<keyword evidence="8" id="KW-1185">Reference proteome</keyword>
<dbReference type="InterPro" id="IPR016156">
    <property type="entry name" value="FAD/NAD-linked_Rdtase_dimer_sf"/>
</dbReference>
<comment type="cofactor">
    <cofactor evidence="1">
        <name>FAD</name>
        <dbReference type="ChEBI" id="CHEBI:57692"/>
    </cofactor>
</comment>
<dbReference type="InterPro" id="IPR028202">
    <property type="entry name" value="Reductase_C"/>
</dbReference>
<reference evidence="7 8" key="1">
    <citation type="submission" date="2020-08" db="EMBL/GenBank/DDBJ databases">
        <title>Genomic Encyclopedia of Type Strains, Phase IV (KMG-IV): sequencing the most valuable type-strain genomes for metagenomic binning, comparative biology and taxonomic classification.</title>
        <authorList>
            <person name="Goeker M."/>
        </authorList>
    </citation>
    <scope>NUCLEOTIDE SEQUENCE [LARGE SCALE GENOMIC DNA]</scope>
    <source>
        <strain evidence="7 8">DSM 44197</strain>
    </source>
</reference>
<evidence type="ECO:0000256" key="4">
    <source>
        <dbReference type="ARBA" id="ARBA00023002"/>
    </source>
</evidence>
<proteinExistence type="predicted"/>
<keyword evidence="3" id="KW-0274">FAD</keyword>
<keyword evidence="2" id="KW-0285">Flavoprotein</keyword>
<sequence length="391" mass="41762">MAAHVVVAGAGMAGLRAAERLRAEGWDGPVTVVGAEPHPPYNRPPLSKEVLAGRADAGATALRRRRSVEDVRWELGRRVVAASLADRALTLDDGRRLAYDGLVVATGIRPRRLAVPGPAAGRHVLRTLDDALALRAELAPGRRVVIVGAGFVGCEAAATARGRGCRVTVVEPLPVPMERAIGPELGEALRRRHEERGVRFLTGRAVTAFAPGAVVLDDGRTVPADVVVEAIGSVPNVEWLDGNGLDLSDGVLCDDRMRVQGRPEVVAVGDVARFPNLRYDDVPRRVEHWCVPADTARRAAATLAAHLAGRPPDDAPFTPLPSFWSDQHDLRLQSFGMPALGDRRVPLEGDIGALAGGVAMAYHRDDRPVGVVLIGVPASRHRHYRELVTAS</sequence>
<dbReference type="EMBL" id="JACJIA010000005">
    <property type="protein sequence ID" value="MBA8952617.1"/>
    <property type="molecule type" value="Genomic_DNA"/>
</dbReference>
<dbReference type="PRINTS" id="PR00411">
    <property type="entry name" value="PNDRDTASEI"/>
</dbReference>
<dbReference type="Pfam" id="PF14759">
    <property type="entry name" value="Reductase_C"/>
    <property type="match status" value="1"/>
</dbReference>
<dbReference type="Pfam" id="PF07992">
    <property type="entry name" value="Pyr_redox_2"/>
    <property type="match status" value="1"/>
</dbReference>
<dbReference type="SUPFAM" id="SSF55424">
    <property type="entry name" value="FAD/NAD-linked reductases, dimerisation (C-terminal) domain"/>
    <property type="match status" value="1"/>
</dbReference>
<name>A0A7W3QMI8_ACTNM</name>
<dbReference type="PRINTS" id="PR00368">
    <property type="entry name" value="FADPNR"/>
</dbReference>
<accession>A0A7W3QMI8</accession>
<dbReference type="Gene3D" id="3.50.50.60">
    <property type="entry name" value="FAD/NAD(P)-binding domain"/>
    <property type="match status" value="2"/>
</dbReference>
<dbReference type="Proteomes" id="UP000572680">
    <property type="component" value="Unassembled WGS sequence"/>
</dbReference>
<evidence type="ECO:0000256" key="1">
    <source>
        <dbReference type="ARBA" id="ARBA00001974"/>
    </source>
</evidence>
<dbReference type="GO" id="GO:0016651">
    <property type="term" value="F:oxidoreductase activity, acting on NAD(P)H"/>
    <property type="evidence" value="ECO:0007669"/>
    <property type="project" value="TreeGrafter"/>
</dbReference>
<dbReference type="GO" id="GO:0005737">
    <property type="term" value="C:cytoplasm"/>
    <property type="evidence" value="ECO:0007669"/>
    <property type="project" value="TreeGrafter"/>
</dbReference>
<evidence type="ECO:0000259" key="5">
    <source>
        <dbReference type="Pfam" id="PF07992"/>
    </source>
</evidence>
<dbReference type="PANTHER" id="PTHR43557:SF2">
    <property type="entry name" value="RIESKE DOMAIN-CONTAINING PROTEIN-RELATED"/>
    <property type="match status" value="1"/>
</dbReference>
<evidence type="ECO:0000256" key="3">
    <source>
        <dbReference type="ARBA" id="ARBA00022827"/>
    </source>
</evidence>
<dbReference type="InterPro" id="IPR036188">
    <property type="entry name" value="FAD/NAD-bd_sf"/>
</dbReference>
<dbReference type="SUPFAM" id="SSF51905">
    <property type="entry name" value="FAD/NAD(P)-binding domain"/>
    <property type="match status" value="1"/>
</dbReference>
<comment type="caution">
    <text evidence="7">The sequence shown here is derived from an EMBL/GenBank/DDBJ whole genome shotgun (WGS) entry which is preliminary data.</text>
</comment>
<evidence type="ECO:0000313" key="7">
    <source>
        <dbReference type="EMBL" id="MBA8952617.1"/>
    </source>
</evidence>
<gene>
    <name evidence="7" type="ORF">HNR61_004263</name>
</gene>
<dbReference type="PANTHER" id="PTHR43557">
    <property type="entry name" value="APOPTOSIS-INDUCING FACTOR 1"/>
    <property type="match status" value="1"/>
</dbReference>
<keyword evidence="4" id="KW-0560">Oxidoreductase</keyword>
<dbReference type="AlphaFoldDB" id="A0A7W3QMI8"/>
<dbReference type="InterPro" id="IPR050446">
    <property type="entry name" value="FAD-oxidoreductase/Apoptosis"/>
</dbReference>
<feature type="domain" description="Reductase C-terminal" evidence="6">
    <location>
        <begin position="323"/>
        <end position="389"/>
    </location>
</feature>
<evidence type="ECO:0000313" key="8">
    <source>
        <dbReference type="Proteomes" id="UP000572680"/>
    </source>
</evidence>
<dbReference type="InterPro" id="IPR023753">
    <property type="entry name" value="FAD/NAD-binding_dom"/>
</dbReference>